<evidence type="ECO:0000259" key="7">
    <source>
        <dbReference type="Pfam" id="PF04130"/>
    </source>
</evidence>
<name>A0A131YLR3_RHIAP</name>
<dbReference type="InterPro" id="IPR040457">
    <property type="entry name" value="GCP_C"/>
</dbReference>
<evidence type="ECO:0000256" key="3">
    <source>
        <dbReference type="ARBA" id="ARBA00022701"/>
    </source>
</evidence>
<dbReference type="EMBL" id="GEDV01009706">
    <property type="protein sequence ID" value="JAP78851.1"/>
    <property type="molecule type" value="Transcribed_RNA"/>
</dbReference>
<evidence type="ECO:0000256" key="4">
    <source>
        <dbReference type="ARBA" id="ARBA00023212"/>
    </source>
</evidence>
<keyword evidence="3 5" id="KW-0493">Microtubule</keyword>
<dbReference type="GO" id="GO:0000922">
    <property type="term" value="C:spindle pole"/>
    <property type="evidence" value="ECO:0007669"/>
    <property type="project" value="InterPro"/>
</dbReference>
<dbReference type="GO" id="GO:0031122">
    <property type="term" value="P:cytoplasmic microtubule organization"/>
    <property type="evidence" value="ECO:0007669"/>
    <property type="project" value="TreeGrafter"/>
</dbReference>
<comment type="similarity">
    <text evidence="1 5">Belongs to the TUBGCP family.</text>
</comment>
<dbReference type="GO" id="GO:0000930">
    <property type="term" value="C:gamma-tubulin complex"/>
    <property type="evidence" value="ECO:0007669"/>
    <property type="project" value="TreeGrafter"/>
</dbReference>
<dbReference type="GO" id="GO:0051321">
    <property type="term" value="P:meiotic cell cycle"/>
    <property type="evidence" value="ECO:0007669"/>
    <property type="project" value="TreeGrafter"/>
</dbReference>
<dbReference type="PANTHER" id="PTHR19302">
    <property type="entry name" value="GAMMA TUBULIN COMPLEX PROTEIN"/>
    <property type="match status" value="1"/>
</dbReference>
<feature type="domain" description="Gamma tubulin complex component protein N-terminal" evidence="8">
    <location>
        <begin position="178"/>
        <end position="470"/>
    </location>
</feature>
<keyword evidence="4 5" id="KW-0206">Cytoskeleton</keyword>
<proteinExistence type="inferred from homology"/>
<sequence>MSQPVESAARNGTSHRRTAPADVKQHRSENRSDATQQARVRQRKEAPALKSGAASIFAEPKLPSISNVTMRTKRELTEKLEDLSYERLCDGSKGDRQKKVVSSSASRPVSMSSLTTFASSLGTNHQSKSVAVEPVTFGLFVDDSKVSWDFAPCPRSSRDPKTEPISALPLATQEYKLLEDLIYVMLGVDAIYIRSQPLQSPHAERTFTVDESADPSLKEMVKKILPLCSYHSTVVRFIEEKQERGQGMVNQALAASMRELLEDYTILVTQLEHKLVNQGSLTLPKCWFYVQPSLAYMGVLATCAQAIWEGKCYGGKTLGALHKRATSLTGDTRAKDICLFLAKAASVPYFNMLESWVYRGRINDPFKEFLVGDKVQVKKEDMSIDNTDNYWNSRYALRPEMTPGFLRPLQDRILTTGKYQNVILQCGQRPASCAGDEQLRYSLDERDYTEKIDIVYRKASRTLLNLLMDKVDLMGRLRSVKHFFLMDQGDFVVQFMDMAEEELGQNIDDIVPTRLELLLQLALSTSSVGNDRYKECVKHQILESSLASQMEKLMGDEPDKNTQTRVVVGHEAFTLNYDVEWPLNLVLTSSSLGCYQMVFRYLFYLTHVERVLSKVWVRDKAAKRRSASYPAVAFGLRQCMMHFVKNLQYFVTVEVIEPSWHIFQDRMQKVQTIDEVLELHAELIDSFVNLCMLTNYPVFKLIHDTLQQCLRFASFMVSDDKQENFEEQVNRFQRKFHLLLSSLRKKLLEGGASSQASHEINLAEMLHRIDFNRFYASTPQ</sequence>
<dbReference type="InterPro" id="IPR007259">
    <property type="entry name" value="GCP"/>
</dbReference>
<dbReference type="GO" id="GO:0051011">
    <property type="term" value="F:microtubule minus-end binding"/>
    <property type="evidence" value="ECO:0007669"/>
    <property type="project" value="TreeGrafter"/>
</dbReference>
<dbReference type="InterPro" id="IPR041470">
    <property type="entry name" value="GCP_N"/>
</dbReference>
<accession>A0A131YLR3</accession>
<dbReference type="Pfam" id="PF17681">
    <property type="entry name" value="GCP_N_terminal"/>
    <property type="match status" value="1"/>
</dbReference>
<evidence type="ECO:0000313" key="9">
    <source>
        <dbReference type="EMBL" id="JAP78851.1"/>
    </source>
</evidence>
<reference evidence="9" key="1">
    <citation type="journal article" date="2016" name="Ticks Tick Borne Dis.">
        <title>De novo assembly and annotation of the salivary gland transcriptome of Rhipicephalus appendiculatus male and female ticks during blood feeding.</title>
        <authorList>
            <person name="de Castro M.H."/>
            <person name="de Klerk D."/>
            <person name="Pienaar R."/>
            <person name="Latif A.A."/>
            <person name="Rees D.J."/>
            <person name="Mans B.J."/>
        </authorList>
    </citation>
    <scope>NUCLEOTIDE SEQUENCE</scope>
    <source>
        <tissue evidence="9">Salivary glands</tissue>
    </source>
</reference>
<feature type="domain" description="Gamma tubulin complex component C-terminal" evidence="7">
    <location>
        <begin position="473"/>
        <end position="775"/>
    </location>
</feature>
<evidence type="ECO:0000259" key="8">
    <source>
        <dbReference type="Pfam" id="PF17681"/>
    </source>
</evidence>
<dbReference type="GO" id="GO:0007020">
    <property type="term" value="P:microtubule nucleation"/>
    <property type="evidence" value="ECO:0007669"/>
    <property type="project" value="InterPro"/>
</dbReference>
<dbReference type="GO" id="GO:0000278">
    <property type="term" value="P:mitotic cell cycle"/>
    <property type="evidence" value="ECO:0007669"/>
    <property type="project" value="TreeGrafter"/>
</dbReference>
<dbReference type="Gene3D" id="1.20.120.1900">
    <property type="entry name" value="Gamma-tubulin complex, C-terminal domain"/>
    <property type="match status" value="1"/>
</dbReference>
<dbReference type="PANTHER" id="PTHR19302:SF13">
    <property type="entry name" value="GAMMA-TUBULIN COMPLEX COMPONENT 2"/>
    <property type="match status" value="1"/>
</dbReference>
<dbReference type="GO" id="GO:0051225">
    <property type="term" value="P:spindle assembly"/>
    <property type="evidence" value="ECO:0007669"/>
    <property type="project" value="TreeGrafter"/>
</dbReference>
<feature type="compositionally biased region" description="Basic and acidic residues" evidence="6">
    <location>
        <begin position="23"/>
        <end position="32"/>
    </location>
</feature>
<protein>
    <recommendedName>
        <fullName evidence="5">Gamma-tubulin complex component</fullName>
    </recommendedName>
</protein>
<evidence type="ECO:0000256" key="1">
    <source>
        <dbReference type="ARBA" id="ARBA00010337"/>
    </source>
</evidence>
<comment type="subcellular location">
    <subcellularLocation>
        <location evidence="5">Cytoplasm</location>
        <location evidence="5">Cytoskeleton</location>
        <location evidence="5">Microtubule organizing center</location>
    </subcellularLocation>
</comment>
<dbReference type="GO" id="GO:0005874">
    <property type="term" value="C:microtubule"/>
    <property type="evidence" value="ECO:0007669"/>
    <property type="project" value="UniProtKB-KW"/>
</dbReference>
<dbReference type="InterPro" id="IPR042241">
    <property type="entry name" value="GCP_C_sf"/>
</dbReference>
<dbReference type="GO" id="GO:0043015">
    <property type="term" value="F:gamma-tubulin binding"/>
    <property type="evidence" value="ECO:0007669"/>
    <property type="project" value="InterPro"/>
</dbReference>
<feature type="region of interest" description="Disordered" evidence="6">
    <location>
        <begin position="1"/>
        <end position="55"/>
    </location>
</feature>
<evidence type="ECO:0000256" key="5">
    <source>
        <dbReference type="RuleBase" id="RU363050"/>
    </source>
</evidence>
<evidence type="ECO:0000256" key="2">
    <source>
        <dbReference type="ARBA" id="ARBA00022490"/>
    </source>
</evidence>
<organism evidence="9">
    <name type="scientific">Rhipicephalus appendiculatus</name>
    <name type="common">Brown ear tick</name>
    <dbReference type="NCBI Taxonomy" id="34631"/>
    <lineage>
        <taxon>Eukaryota</taxon>
        <taxon>Metazoa</taxon>
        <taxon>Ecdysozoa</taxon>
        <taxon>Arthropoda</taxon>
        <taxon>Chelicerata</taxon>
        <taxon>Arachnida</taxon>
        <taxon>Acari</taxon>
        <taxon>Parasitiformes</taxon>
        <taxon>Ixodida</taxon>
        <taxon>Ixodoidea</taxon>
        <taxon>Ixodidae</taxon>
        <taxon>Rhipicephalinae</taxon>
        <taxon>Rhipicephalus</taxon>
        <taxon>Rhipicephalus</taxon>
    </lineage>
</organism>
<dbReference type="AlphaFoldDB" id="A0A131YLR3"/>
<evidence type="ECO:0000256" key="6">
    <source>
        <dbReference type="SAM" id="MobiDB-lite"/>
    </source>
</evidence>
<keyword evidence="2 5" id="KW-0963">Cytoplasm</keyword>
<dbReference type="Pfam" id="PF04130">
    <property type="entry name" value="GCP_C_terminal"/>
    <property type="match status" value="1"/>
</dbReference>